<name>A0A3A1YAK1_9GAMM</name>
<protein>
    <recommendedName>
        <fullName evidence="2">Transposase zinc-ribbon domain-containing protein</fullName>
    </recommendedName>
</protein>
<reference evidence="3 4" key="1">
    <citation type="submission" date="2017-08" db="EMBL/GenBank/DDBJ databases">
        <title>Reclassification of Bisgaard taxon 37 and 44.</title>
        <authorList>
            <person name="Christensen H."/>
        </authorList>
    </citation>
    <scope>NUCLEOTIDE SEQUENCE [LARGE SCALE GENOMIC DNA]</scope>
    <source>
        <strain evidence="3 4">B96_4</strain>
    </source>
</reference>
<evidence type="ECO:0000313" key="4">
    <source>
        <dbReference type="Proteomes" id="UP000266258"/>
    </source>
</evidence>
<dbReference type="OrthoDB" id="5365332at2"/>
<dbReference type="EMBL" id="NRJH01000001">
    <property type="protein sequence ID" value="RIY34218.1"/>
    <property type="molecule type" value="Genomic_DNA"/>
</dbReference>
<evidence type="ECO:0000259" key="2">
    <source>
        <dbReference type="Pfam" id="PF12760"/>
    </source>
</evidence>
<dbReference type="Proteomes" id="UP000266258">
    <property type="component" value="Unassembled WGS sequence"/>
</dbReference>
<keyword evidence="1" id="KW-1133">Transmembrane helix</keyword>
<dbReference type="AlphaFoldDB" id="A0A3A1YAK1"/>
<organism evidence="3 4">
    <name type="scientific">Psittacicella melopsittaci</name>
    <dbReference type="NCBI Taxonomy" id="2028576"/>
    <lineage>
        <taxon>Bacteria</taxon>
        <taxon>Pseudomonadati</taxon>
        <taxon>Pseudomonadota</taxon>
        <taxon>Gammaproteobacteria</taxon>
        <taxon>Pasteurellales</taxon>
        <taxon>Psittacicellaceae</taxon>
        <taxon>Psittacicella</taxon>
    </lineage>
</organism>
<comment type="caution">
    <text evidence="3">The sequence shown here is derived from an EMBL/GenBank/DDBJ whole genome shotgun (WGS) entry which is preliminary data.</text>
</comment>
<dbReference type="RefSeq" id="WP_119496237.1">
    <property type="nucleotide sequence ID" value="NZ_NRJH01000001.1"/>
</dbReference>
<sequence length="132" mass="15028">MAQQFLLSSKTKTLSIRQVVSLTDEQAFNLLCEIRWGSHTIVTCPQCGCVHQAYFIATRKQFRCKHCRHTFSLTSGTIFAHHKLSIQIYLLAIVLFFNAVKGISALHLSLDLCVQYKVAYVLANKLRKVLLE</sequence>
<dbReference type="InterPro" id="IPR024442">
    <property type="entry name" value="Transposase_Zn_ribbon"/>
</dbReference>
<dbReference type="Pfam" id="PF12760">
    <property type="entry name" value="Zn_ribbon_IS1595"/>
    <property type="match status" value="1"/>
</dbReference>
<keyword evidence="1" id="KW-0812">Transmembrane</keyword>
<evidence type="ECO:0000256" key="1">
    <source>
        <dbReference type="SAM" id="Phobius"/>
    </source>
</evidence>
<gene>
    <name evidence="3" type="ORF">CJP74_00070</name>
</gene>
<proteinExistence type="predicted"/>
<keyword evidence="4" id="KW-1185">Reference proteome</keyword>
<feature type="domain" description="Transposase zinc-ribbon" evidence="2">
    <location>
        <begin position="22"/>
        <end position="70"/>
    </location>
</feature>
<keyword evidence="1" id="KW-0472">Membrane</keyword>
<evidence type="ECO:0000313" key="3">
    <source>
        <dbReference type="EMBL" id="RIY34218.1"/>
    </source>
</evidence>
<accession>A0A3A1YAK1</accession>
<feature type="transmembrane region" description="Helical" evidence="1">
    <location>
        <begin position="88"/>
        <end position="110"/>
    </location>
</feature>